<evidence type="ECO:0000256" key="6">
    <source>
        <dbReference type="PIRSR" id="PIRSR600269-50"/>
    </source>
</evidence>
<organism evidence="13 14">
    <name type="scientific">Sinanodonta woodiana</name>
    <name type="common">Chinese pond mussel</name>
    <name type="synonym">Anodonta woodiana</name>
    <dbReference type="NCBI Taxonomy" id="1069815"/>
    <lineage>
        <taxon>Eukaryota</taxon>
        <taxon>Metazoa</taxon>
        <taxon>Spiralia</taxon>
        <taxon>Lophotrochozoa</taxon>
        <taxon>Mollusca</taxon>
        <taxon>Bivalvia</taxon>
        <taxon>Autobranchia</taxon>
        <taxon>Heteroconchia</taxon>
        <taxon>Palaeoheterodonta</taxon>
        <taxon>Unionida</taxon>
        <taxon>Unionoidea</taxon>
        <taxon>Unionidae</taxon>
        <taxon>Unioninae</taxon>
        <taxon>Sinanodonta</taxon>
    </lineage>
</organism>
<dbReference type="InterPro" id="IPR049947">
    <property type="entry name" value="Cu_Am_Ox_Cu-bd"/>
</dbReference>
<feature type="active site" description="Proton acceptor" evidence="6">
    <location>
        <position position="434"/>
    </location>
</feature>
<evidence type="ECO:0000256" key="10">
    <source>
        <dbReference type="SAM" id="Phobius"/>
    </source>
</evidence>
<keyword evidence="10" id="KW-0472">Membrane</keyword>
<dbReference type="EMBL" id="JBJQND010000009">
    <property type="protein sequence ID" value="KAL3866595.1"/>
    <property type="molecule type" value="Genomic_DNA"/>
</dbReference>
<evidence type="ECO:0000313" key="14">
    <source>
        <dbReference type="Proteomes" id="UP001634394"/>
    </source>
</evidence>
<comment type="similarity">
    <text evidence="1 8">Belongs to the copper/topaquinone oxidase family.</text>
</comment>
<keyword evidence="10" id="KW-1133">Transmembrane helix</keyword>
<dbReference type="SUPFAM" id="SSF49998">
    <property type="entry name" value="Amine oxidase catalytic domain"/>
    <property type="match status" value="1"/>
</dbReference>
<evidence type="ECO:0000256" key="1">
    <source>
        <dbReference type="ARBA" id="ARBA00007983"/>
    </source>
</evidence>
<evidence type="ECO:0000313" key="13">
    <source>
        <dbReference type="EMBL" id="KAL3866595.1"/>
    </source>
</evidence>
<feature type="transmembrane region" description="Helical" evidence="10">
    <location>
        <begin position="44"/>
        <end position="72"/>
    </location>
</feature>
<gene>
    <name evidence="13" type="ORF">ACJMK2_043882</name>
</gene>
<keyword evidence="2 8" id="KW-0479">Metal-binding</keyword>
<dbReference type="Gene3D" id="3.10.450.40">
    <property type="match status" value="2"/>
</dbReference>
<accession>A0ABD3VZ32</accession>
<comment type="PTM">
    <text evidence="7 8">Topaquinone (TPQ) is generated by copper-dependent autoxidation of a specific tyrosyl residue.</text>
</comment>
<dbReference type="PANTHER" id="PTHR10638:SF20">
    <property type="entry name" value="AMINE OXIDASE"/>
    <property type="match status" value="1"/>
</dbReference>
<dbReference type="Proteomes" id="UP001634394">
    <property type="component" value="Unassembled WGS sequence"/>
</dbReference>
<proteinExistence type="inferred from homology"/>
<dbReference type="Pfam" id="PF02728">
    <property type="entry name" value="Cu_amine_oxidN3"/>
    <property type="match status" value="1"/>
</dbReference>
<evidence type="ECO:0000256" key="8">
    <source>
        <dbReference type="RuleBase" id="RU000672"/>
    </source>
</evidence>
<comment type="caution">
    <text evidence="13">The sequence shown here is derived from an EMBL/GenBank/DDBJ whole genome shotgun (WGS) entry which is preliminary data.</text>
</comment>
<keyword evidence="10" id="KW-0812">Transmembrane</keyword>
<dbReference type="GO" id="GO:0046872">
    <property type="term" value="F:metal ion binding"/>
    <property type="evidence" value="ECO:0007669"/>
    <property type="project" value="UniProtKB-KW"/>
</dbReference>
<dbReference type="AlphaFoldDB" id="A0ABD3VZ32"/>
<dbReference type="EC" id="1.4.3.-" evidence="8"/>
<keyword evidence="5 8" id="KW-0186">Copper</keyword>
<feature type="modified residue" description="2',4',5'-topaquinone" evidence="7">
    <location>
        <position position="523"/>
    </location>
</feature>
<reference evidence="13 14" key="1">
    <citation type="submission" date="2024-11" db="EMBL/GenBank/DDBJ databases">
        <title>Chromosome-level genome assembly of the freshwater bivalve Anodonta woodiana.</title>
        <authorList>
            <person name="Chen X."/>
        </authorList>
    </citation>
    <scope>NUCLEOTIDE SEQUENCE [LARGE SCALE GENOMIC DNA]</scope>
    <source>
        <strain evidence="13">MN2024</strain>
        <tissue evidence="13">Gills</tissue>
    </source>
</reference>
<dbReference type="SUPFAM" id="SSF54416">
    <property type="entry name" value="Amine oxidase N-terminal region"/>
    <property type="match status" value="2"/>
</dbReference>
<dbReference type="InterPro" id="IPR036460">
    <property type="entry name" value="Cu_amine_oxidase_C_sf"/>
</dbReference>
<keyword evidence="3 6" id="KW-0801">TPQ</keyword>
<keyword evidence="14" id="KW-1185">Reference proteome</keyword>
<dbReference type="GO" id="GO:0009308">
    <property type="term" value="P:amine metabolic process"/>
    <property type="evidence" value="ECO:0007669"/>
    <property type="project" value="UniProtKB-UniRule"/>
</dbReference>
<evidence type="ECO:0000256" key="4">
    <source>
        <dbReference type="ARBA" id="ARBA00023002"/>
    </source>
</evidence>
<dbReference type="PROSITE" id="PS01165">
    <property type="entry name" value="COPPER_AMINE_OXID_2"/>
    <property type="match status" value="1"/>
</dbReference>
<evidence type="ECO:0000256" key="9">
    <source>
        <dbReference type="SAM" id="MobiDB-lite"/>
    </source>
</evidence>
<evidence type="ECO:0000256" key="3">
    <source>
        <dbReference type="ARBA" id="ARBA00022772"/>
    </source>
</evidence>
<evidence type="ECO:0000256" key="2">
    <source>
        <dbReference type="ARBA" id="ARBA00022723"/>
    </source>
</evidence>
<dbReference type="InterPro" id="IPR015802">
    <property type="entry name" value="Cu_amine_oxidase_N3"/>
</dbReference>
<dbReference type="PRINTS" id="PR00766">
    <property type="entry name" value="CUDAOXIDASE"/>
</dbReference>
<dbReference type="Pfam" id="PF01179">
    <property type="entry name" value="Cu_amine_oxid"/>
    <property type="match status" value="1"/>
</dbReference>
<feature type="active site" description="Schiff-base intermediate with substrate; via topaquinone" evidence="6">
    <location>
        <position position="523"/>
    </location>
</feature>
<comment type="cofactor">
    <cofactor evidence="8">
        <name>Cu cation</name>
        <dbReference type="ChEBI" id="CHEBI:23378"/>
    </cofactor>
    <text evidence="8">Contains 1 topaquinone per subunit.</text>
</comment>
<keyword evidence="4 8" id="KW-0560">Oxidoreductase</keyword>
<evidence type="ECO:0000256" key="7">
    <source>
        <dbReference type="PIRSR" id="PIRSR600269-51"/>
    </source>
</evidence>
<dbReference type="InterPro" id="IPR016182">
    <property type="entry name" value="Cu_amine_oxidase_N-reg"/>
</dbReference>
<name>A0ABD3VZ32_SINWO</name>
<dbReference type="PANTHER" id="PTHR10638">
    <property type="entry name" value="COPPER AMINE OXIDASE"/>
    <property type="match status" value="1"/>
</dbReference>
<evidence type="ECO:0000259" key="11">
    <source>
        <dbReference type="Pfam" id="PF01179"/>
    </source>
</evidence>
<evidence type="ECO:0000259" key="12">
    <source>
        <dbReference type="Pfam" id="PF02728"/>
    </source>
</evidence>
<dbReference type="InterPro" id="IPR015798">
    <property type="entry name" value="Cu_amine_oxidase_C"/>
</dbReference>
<feature type="region of interest" description="Disordered" evidence="9">
    <location>
        <begin position="331"/>
        <end position="365"/>
    </location>
</feature>
<dbReference type="GO" id="GO:0016491">
    <property type="term" value="F:oxidoreductase activity"/>
    <property type="evidence" value="ECO:0007669"/>
    <property type="project" value="UniProtKB-KW"/>
</dbReference>
<feature type="domain" description="Copper amine oxidase N3-terminal" evidence="12">
    <location>
        <begin position="221"/>
        <end position="307"/>
    </location>
</feature>
<feature type="domain" description="Copper amine oxidase catalytic" evidence="11">
    <location>
        <begin position="363"/>
        <end position="771"/>
    </location>
</feature>
<dbReference type="Gene3D" id="2.70.98.20">
    <property type="entry name" value="Copper amine oxidase, catalytic domain"/>
    <property type="match status" value="1"/>
</dbReference>
<evidence type="ECO:0000256" key="5">
    <source>
        <dbReference type="ARBA" id="ARBA00023008"/>
    </source>
</evidence>
<dbReference type="InterPro" id="IPR000269">
    <property type="entry name" value="Cu_amine_oxidase"/>
</dbReference>
<sequence>MEDMKEEITEFMEGPAENSSHGSPKRETLTSEWNTRRTPVTRKCLFASIALNAVLSVLLICLVILFIHFSWYTCLSITPEVCLVDQLQSKADDTDDDNDIFKQISRHEIQSILHYLFENKSFQLSHPESLSHFSQNSIYAVELAGSRKQDVLDYISGNAPMPEREAKVTVFYPLKEPPIVQHLIVGPLSKPAKAIQDTAIPYKVRQVSYPELWSLYKRLSDYKELDEILMENFGAAMFNCIKNGTKKCVTIHKTPLSSAYTGERKMWLSLYYDIEYYTLHPIDMFLLMNMNSLNSSDWFVETVWYQGQLYGTFQEFITLLRGGKITSLHQRFPESGQGSSSLARSLWKPKPKSKTPRKRPPLQFEPNGHRYMIKGELLQSEIWHFRWKINLSNGPRLIDIRFKGEKIIYELSLQEIAVIYTGHNPVFATAGLADSSEGLGIRMGSLVPGVDCPSHASFLDAQISSGDFLEGANYLNSICVFELNTGLPLRRHYCNSPGHAGVFYGGLQSTPLVFRTIFAIGNYDYILDYVFYENGVIEARIHQSGYVLTSFPTEQEAIYTMNISENAAGHLHLHLFHFKADIDVMGTENRYAVYEVSLQNASLQWASNKAHSKFKYNSHLKRTEREAAFKFSFDTPKQHVIFSERHRNIFGQPRGYRISSNSWANKLLPENNGFEKSISWARYQLAITKQKDNEQTSSSMNAIFDAAEPVVDFEGFLADDENIVDKDLVAWITIGDYHLPTSEDVPNVATAGKSLSFTLSPFNYFSSDPSMESLDGIYMAKEDSLDSSSELIKFDLYDNYEENVCLPENFQIKEFVGNGSKLFMQAP</sequence>
<feature type="compositionally biased region" description="Basic residues" evidence="9">
    <location>
        <begin position="347"/>
        <end position="360"/>
    </location>
</feature>
<protein>
    <recommendedName>
        <fullName evidence="8">Amine oxidase</fullName>
        <ecNumber evidence="8">1.4.3.-</ecNumber>
    </recommendedName>
</protein>
<feature type="region of interest" description="Disordered" evidence="9">
    <location>
        <begin position="1"/>
        <end position="33"/>
    </location>
</feature>